<dbReference type="PANTHER" id="PTHR43680">
    <property type="entry name" value="NITRATE REDUCTASE MOLYBDENUM COFACTOR ASSEMBLY CHAPERONE"/>
    <property type="match status" value="1"/>
</dbReference>
<proteinExistence type="predicted"/>
<dbReference type="EMBL" id="CP128986">
    <property type="protein sequence ID" value="WOC13074.1"/>
    <property type="molecule type" value="Genomic_DNA"/>
</dbReference>
<dbReference type="NCBIfam" id="TIGR00684">
    <property type="entry name" value="narJ"/>
    <property type="match status" value="1"/>
</dbReference>
<evidence type="ECO:0000256" key="1">
    <source>
        <dbReference type="ARBA" id="ARBA00023063"/>
    </source>
</evidence>
<dbReference type="GO" id="GO:0016530">
    <property type="term" value="F:metallochaperone activity"/>
    <property type="evidence" value="ECO:0007669"/>
    <property type="project" value="TreeGrafter"/>
</dbReference>
<accession>A0AA97CXS7</accession>
<dbReference type="InterPro" id="IPR003765">
    <property type="entry name" value="NO3_reductase_chaperone_NarJ"/>
</dbReference>
<protein>
    <recommendedName>
        <fullName evidence="3">Nitrate reductase molybdenum cofactor assembly chaperone</fullName>
    </recommendedName>
</protein>
<dbReference type="GO" id="GO:0051131">
    <property type="term" value="P:chaperone-mediated protein complex assembly"/>
    <property type="evidence" value="ECO:0007669"/>
    <property type="project" value="InterPro"/>
</dbReference>
<dbReference type="InterPro" id="IPR020945">
    <property type="entry name" value="DMSO/NO3_reduct_chaperone"/>
</dbReference>
<dbReference type="GO" id="GO:0042128">
    <property type="term" value="P:nitrate assimilation"/>
    <property type="evidence" value="ECO:0007669"/>
    <property type="project" value="UniProtKB-KW"/>
</dbReference>
<reference evidence="2" key="1">
    <citation type="submission" date="2023-06" db="EMBL/GenBank/DDBJ databases">
        <title>Gordonia sp. nov. and Pseudochrobactrum sp. nov., two species isolated from the burying beetle Nicrophorus vespilloides.</title>
        <authorList>
            <person name="Poehlein A."/>
            <person name="Guzman J."/>
            <person name="Daniel R."/>
            <person name="Vilcinskas A."/>
        </authorList>
    </citation>
    <scope>NUCLEOTIDE SEQUENCE</scope>
    <source>
        <strain evidence="2">MP11Mi</strain>
    </source>
</reference>
<dbReference type="Pfam" id="PF02613">
    <property type="entry name" value="Nitrate_red_del"/>
    <property type="match status" value="1"/>
</dbReference>
<dbReference type="AlphaFoldDB" id="A0AA97CXS7"/>
<dbReference type="Gene3D" id="1.10.3480.10">
    <property type="entry name" value="TorD-like"/>
    <property type="match status" value="1"/>
</dbReference>
<evidence type="ECO:0008006" key="3">
    <source>
        <dbReference type="Google" id="ProtNLM"/>
    </source>
</evidence>
<dbReference type="PANTHER" id="PTHR43680:SF2">
    <property type="entry name" value="NITRATE REDUCTASE MOLYBDENUM COFACTOR ASSEMBLY CHAPERONE NARJ"/>
    <property type="match status" value="1"/>
</dbReference>
<evidence type="ECO:0000313" key="2">
    <source>
        <dbReference type="EMBL" id="WOC13074.1"/>
    </source>
</evidence>
<name>A0AA97CXS7_9ACTN</name>
<dbReference type="GO" id="GO:0051082">
    <property type="term" value="F:unfolded protein binding"/>
    <property type="evidence" value="ECO:0007669"/>
    <property type="project" value="InterPro"/>
</dbReference>
<keyword evidence="1" id="KW-0534">Nitrate assimilation</keyword>
<dbReference type="SUPFAM" id="SSF89155">
    <property type="entry name" value="TorD-like"/>
    <property type="match status" value="1"/>
</dbReference>
<organism evidence="2">
    <name type="scientific">Gordonia sp. MP11Mi</name>
    <dbReference type="NCBI Taxonomy" id="3022769"/>
    <lineage>
        <taxon>Bacteria</taxon>
        <taxon>Bacillati</taxon>
        <taxon>Actinomycetota</taxon>
        <taxon>Actinomycetes</taxon>
        <taxon>Mycobacteriales</taxon>
        <taxon>Gordoniaceae</taxon>
        <taxon>Gordonia</taxon>
    </lineage>
</organism>
<dbReference type="InterPro" id="IPR036411">
    <property type="entry name" value="TorD-like_sf"/>
</dbReference>
<gene>
    <name evidence="2" type="ORF">MP11Mi_21710</name>
</gene>
<sequence length="225" mass="24722">MRLHLRSERSSAADHRVVRLAASWCLAYPDAGLLRRIDLLRAGLADIPETSASTELATFLDHLSETDPARLTQDYVDVFDLSGRQTLFLTYWTDGDTRRRGETLAAIKRGYRDSGFAVDLRGELPDYLPVILEFAARVDPERGGTLLAEHRGALELIRFALLDKASPYAHVLAAVCATLPGESPPDRASAIAMRGHRPEVESVGLEPFDPRLLPLHTGAEAGALR</sequence>
<dbReference type="RefSeq" id="WP_420038923.1">
    <property type="nucleotide sequence ID" value="NZ_CP128986.1"/>
</dbReference>